<reference evidence="2" key="1">
    <citation type="journal article" date="2023" name="Int. J. Syst. Evol. Microbiol.">
        <title>Collibacillus ludicampi gen. nov., sp. nov., a new soil bacterium of the family Alicyclobacillaceae.</title>
        <authorList>
            <person name="Jojima T."/>
            <person name="Ioku Y."/>
            <person name="Fukuta Y."/>
            <person name="Shirasaka N."/>
            <person name="Matsumura Y."/>
            <person name="Mori M."/>
        </authorList>
    </citation>
    <scope>NUCLEOTIDE SEQUENCE</scope>
    <source>
        <strain evidence="2">TP075</strain>
    </source>
</reference>
<feature type="transmembrane region" description="Helical" evidence="1">
    <location>
        <begin position="141"/>
        <end position="163"/>
    </location>
</feature>
<keyword evidence="3" id="KW-1185">Reference proteome</keyword>
<name>A0AAV4LCJ9_9BACL</name>
<keyword evidence="1" id="KW-0472">Membrane</keyword>
<dbReference type="GO" id="GO:0140359">
    <property type="term" value="F:ABC-type transporter activity"/>
    <property type="evidence" value="ECO:0007669"/>
    <property type="project" value="InterPro"/>
</dbReference>
<accession>A0AAV4LCJ9</accession>
<evidence type="ECO:0000256" key="1">
    <source>
        <dbReference type="SAM" id="Phobius"/>
    </source>
</evidence>
<dbReference type="EMBL" id="BOQE01000001">
    <property type="protein sequence ID" value="GIM45545.1"/>
    <property type="molecule type" value="Genomic_DNA"/>
</dbReference>
<evidence type="ECO:0000313" key="2">
    <source>
        <dbReference type="EMBL" id="GIM45545.1"/>
    </source>
</evidence>
<protein>
    <submittedName>
        <fullName evidence="2">Uncharacterized protein</fullName>
    </submittedName>
</protein>
<dbReference type="Proteomes" id="UP001057291">
    <property type="component" value="Unassembled WGS sequence"/>
</dbReference>
<sequence>MCRAHSGKSINPELMNVGLVFQAFGYIAFFLSMASINREWKEGTFYWWMSLPYSRWPMLWAKLVGVMLTVLRMLIYSYIPVKVLLVLVFYFQDAGQFSSLFWQSLMVDGKALLQLIPFAFTLSTLGFFVSSLMFSRFRPYAFVGWIVYVLILSLLLHAQWLLLRVSQFALVGGRLLFFHEPSLIWIALVLFVGKILLGVLIMAVNSLLLNRYMEAK</sequence>
<dbReference type="GO" id="GO:0005886">
    <property type="term" value="C:plasma membrane"/>
    <property type="evidence" value="ECO:0007669"/>
    <property type="project" value="UniProtKB-SubCell"/>
</dbReference>
<dbReference type="Pfam" id="PF12679">
    <property type="entry name" value="ABC2_membrane_2"/>
    <property type="match status" value="1"/>
</dbReference>
<proteinExistence type="predicted"/>
<feature type="transmembrane region" description="Helical" evidence="1">
    <location>
        <begin position="183"/>
        <end position="209"/>
    </location>
</feature>
<dbReference type="AlphaFoldDB" id="A0AAV4LCJ9"/>
<feature type="transmembrane region" description="Helical" evidence="1">
    <location>
        <begin position="111"/>
        <end position="134"/>
    </location>
</feature>
<keyword evidence="1" id="KW-1133">Transmembrane helix</keyword>
<gene>
    <name evidence="2" type="ORF">DNHGIG_10940</name>
</gene>
<organism evidence="2 3">
    <name type="scientific">Collibacillus ludicampi</name>
    <dbReference type="NCBI Taxonomy" id="2771369"/>
    <lineage>
        <taxon>Bacteria</taxon>
        <taxon>Bacillati</taxon>
        <taxon>Bacillota</taxon>
        <taxon>Bacilli</taxon>
        <taxon>Bacillales</taxon>
        <taxon>Alicyclobacillaceae</taxon>
        <taxon>Collibacillus</taxon>
    </lineage>
</organism>
<comment type="caution">
    <text evidence="2">The sequence shown here is derived from an EMBL/GenBank/DDBJ whole genome shotgun (WGS) entry which is preliminary data.</text>
</comment>
<keyword evidence="1" id="KW-0812">Transmembrane</keyword>
<feature type="transmembrane region" description="Helical" evidence="1">
    <location>
        <begin position="14"/>
        <end position="36"/>
    </location>
</feature>
<evidence type="ECO:0000313" key="3">
    <source>
        <dbReference type="Proteomes" id="UP001057291"/>
    </source>
</evidence>